<dbReference type="Pfam" id="PF02445">
    <property type="entry name" value="NadA"/>
    <property type="match status" value="1"/>
</dbReference>
<keyword evidence="6 9" id="KW-0479">Metal-binding</keyword>
<reference evidence="10 11" key="1">
    <citation type="submission" date="2018-03" db="EMBL/GenBank/DDBJ databases">
        <title>Genome sequence of Clostridium vincentii DSM 10228.</title>
        <authorList>
            <person name="Poehlein A."/>
            <person name="Daniel R."/>
        </authorList>
    </citation>
    <scope>NUCLEOTIDE SEQUENCE [LARGE SCALE GENOMIC DNA]</scope>
    <source>
        <strain evidence="10 11">DSM 10228</strain>
    </source>
</reference>
<dbReference type="EC" id="2.5.1.72" evidence="2 9"/>
<keyword evidence="8 9" id="KW-0411">Iron-sulfur</keyword>
<comment type="pathway">
    <text evidence="1 9">Cofactor biosynthesis; NAD(+) biosynthesis; quinolinate from iminoaspartate: step 1/1.</text>
</comment>
<comment type="function">
    <text evidence="9">Catalyzes the condensation of iminoaspartate with dihydroxyacetone phosphate to form quinolinate.</text>
</comment>
<evidence type="ECO:0000256" key="5">
    <source>
        <dbReference type="ARBA" id="ARBA00022679"/>
    </source>
</evidence>
<comment type="caution">
    <text evidence="10">The sequence shown here is derived from an EMBL/GenBank/DDBJ whole genome shotgun (WGS) entry which is preliminary data.</text>
</comment>
<sequence length="302" mass="34124">MILIEEIKRLKKEKNALILAHLYQSPEIQDIADIVGDSYFLSKKAMESESNLIVFCGVRFMAESAKILSPNKTILLPAKDARCPMADMAVVYKLQALKEDHPNAKVISYINTNLDIKAMSDVCVTSSSALKIMNNIKEDEIIFVPDRNLGEYIGEHFPNKKFILYDGFCPVHERVEESDIFELRTLYPTFEVLVHPECNKPVRLLADYIGSTSELITYSATSSADGFIVVTEEGVLHQMKAKSPNKKFIPLKNSMICPNMKMTTLQEVYNCLLNESNEVIIDEQSRLKALKALQNMHLLGDN</sequence>
<dbReference type="NCBIfam" id="NF006878">
    <property type="entry name" value="PRK09375.1-2"/>
    <property type="match status" value="1"/>
</dbReference>
<gene>
    <name evidence="9 10" type="primary">nadA</name>
    <name evidence="10" type="ORF">CLVI_05240</name>
</gene>
<dbReference type="HAMAP" id="MF_00568">
    <property type="entry name" value="NadA_type2"/>
    <property type="match status" value="1"/>
</dbReference>
<dbReference type="OrthoDB" id="9801204at2"/>
<dbReference type="PANTHER" id="PTHR30573:SF0">
    <property type="entry name" value="QUINOLINATE SYNTHASE, CHLOROPLASTIC"/>
    <property type="match status" value="1"/>
</dbReference>
<dbReference type="EMBL" id="PVXQ01000004">
    <property type="protein sequence ID" value="PRR83870.1"/>
    <property type="molecule type" value="Genomic_DNA"/>
</dbReference>
<keyword evidence="7 9" id="KW-0408">Iron</keyword>
<feature type="binding site" evidence="9">
    <location>
        <position position="38"/>
    </location>
    <ligand>
        <name>iminosuccinate</name>
        <dbReference type="ChEBI" id="CHEBI:77875"/>
    </ligand>
</feature>
<keyword evidence="9" id="KW-0963">Cytoplasm</keyword>
<comment type="subcellular location">
    <subcellularLocation>
        <location evidence="9">Cytoplasm</location>
    </subcellularLocation>
</comment>
<dbReference type="Gene3D" id="3.40.50.10800">
    <property type="entry name" value="NadA-like"/>
    <property type="match status" value="3"/>
</dbReference>
<dbReference type="RefSeq" id="WP_106058563.1">
    <property type="nucleotide sequence ID" value="NZ_PVXQ01000004.1"/>
</dbReference>
<dbReference type="UniPathway" id="UPA00253">
    <property type="reaction ID" value="UER00327"/>
</dbReference>
<dbReference type="InterPro" id="IPR036094">
    <property type="entry name" value="NadA_sf"/>
</dbReference>
<evidence type="ECO:0000256" key="4">
    <source>
        <dbReference type="ARBA" id="ARBA00022642"/>
    </source>
</evidence>
<evidence type="ECO:0000256" key="2">
    <source>
        <dbReference type="ARBA" id="ARBA00012669"/>
    </source>
</evidence>
<keyword evidence="5 9" id="KW-0808">Transferase</keyword>
<keyword evidence="11" id="KW-1185">Reference proteome</keyword>
<evidence type="ECO:0000313" key="11">
    <source>
        <dbReference type="Proteomes" id="UP000239471"/>
    </source>
</evidence>
<dbReference type="GO" id="GO:0005829">
    <property type="term" value="C:cytosol"/>
    <property type="evidence" value="ECO:0007669"/>
    <property type="project" value="TreeGrafter"/>
</dbReference>
<feature type="binding site" evidence="9">
    <location>
        <position position="83"/>
    </location>
    <ligand>
        <name>[4Fe-4S] cluster</name>
        <dbReference type="ChEBI" id="CHEBI:49883"/>
    </ligand>
</feature>
<evidence type="ECO:0000256" key="7">
    <source>
        <dbReference type="ARBA" id="ARBA00023004"/>
    </source>
</evidence>
<protein>
    <recommendedName>
        <fullName evidence="2 9">Quinolinate synthase</fullName>
        <ecNumber evidence="2 9">2.5.1.72</ecNumber>
    </recommendedName>
</protein>
<evidence type="ECO:0000256" key="1">
    <source>
        <dbReference type="ARBA" id="ARBA00005065"/>
    </source>
</evidence>
<dbReference type="AlphaFoldDB" id="A0A2T0BJ20"/>
<dbReference type="GO" id="GO:0046872">
    <property type="term" value="F:metal ion binding"/>
    <property type="evidence" value="ECO:0007669"/>
    <property type="project" value="UniProtKB-KW"/>
</dbReference>
<evidence type="ECO:0000256" key="3">
    <source>
        <dbReference type="ARBA" id="ARBA00022485"/>
    </source>
</evidence>
<feature type="binding site" evidence="9">
    <location>
        <position position="212"/>
    </location>
    <ligand>
        <name>iminosuccinate</name>
        <dbReference type="ChEBI" id="CHEBI:77875"/>
    </ligand>
</feature>
<dbReference type="GO" id="GO:0034628">
    <property type="term" value="P:'de novo' NAD+ biosynthetic process from L-aspartate"/>
    <property type="evidence" value="ECO:0007669"/>
    <property type="project" value="TreeGrafter"/>
</dbReference>
<evidence type="ECO:0000256" key="6">
    <source>
        <dbReference type="ARBA" id="ARBA00022723"/>
    </source>
</evidence>
<evidence type="ECO:0000256" key="9">
    <source>
        <dbReference type="HAMAP-Rule" id="MF_00568"/>
    </source>
</evidence>
<dbReference type="PANTHER" id="PTHR30573">
    <property type="entry name" value="QUINOLINATE SYNTHETASE A"/>
    <property type="match status" value="1"/>
</dbReference>
<keyword evidence="4 9" id="KW-0662">Pyridine nucleotide biosynthesis</keyword>
<dbReference type="NCBIfam" id="TIGR00550">
    <property type="entry name" value="nadA"/>
    <property type="match status" value="1"/>
</dbReference>
<feature type="binding site" evidence="9">
    <location>
        <position position="126"/>
    </location>
    <ligand>
        <name>iminosuccinate</name>
        <dbReference type="ChEBI" id="CHEBI:77875"/>
    </ligand>
</feature>
<accession>A0A2T0BJ20</accession>
<feature type="binding site" evidence="9">
    <location>
        <position position="21"/>
    </location>
    <ligand>
        <name>iminosuccinate</name>
        <dbReference type="ChEBI" id="CHEBI:77875"/>
    </ligand>
</feature>
<evidence type="ECO:0000313" key="10">
    <source>
        <dbReference type="EMBL" id="PRR83870.1"/>
    </source>
</evidence>
<dbReference type="SUPFAM" id="SSF142754">
    <property type="entry name" value="NadA-like"/>
    <property type="match status" value="1"/>
</dbReference>
<dbReference type="GO" id="GO:0051539">
    <property type="term" value="F:4 iron, 4 sulfur cluster binding"/>
    <property type="evidence" value="ECO:0007669"/>
    <property type="project" value="UniProtKB-KW"/>
</dbReference>
<comment type="catalytic activity">
    <reaction evidence="9">
        <text>iminosuccinate + dihydroxyacetone phosphate = quinolinate + phosphate + 2 H2O + H(+)</text>
        <dbReference type="Rhea" id="RHEA:25888"/>
        <dbReference type="ChEBI" id="CHEBI:15377"/>
        <dbReference type="ChEBI" id="CHEBI:15378"/>
        <dbReference type="ChEBI" id="CHEBI:29959"/>
        <dbReference type="ChEBI" id="CHEBI:43474"/>
        <dbReference type="ChEBI" id="CHEBI:57642"/>
        <dbReference type="ChEBI" id="CHEBI:77875"/>
        <dbReference type="EC" id="2.5.1.72"/>
    </reaction>
</comment>
<dbReference type="Proteomes" id="UP000239471">
    <property type="component" value="Unassembled WGS sequence"/>
</dbReference>
<keyword evidence="3 9" id="KW-0004">4Fe-4S</keyword>
<dbReference type="InterPro" id="IPR023066">
    <property type="entry name" value="Quinolinate_synth_type2"/>
</dbReference>
<comment type="similarity">
    <text evidence="9">Belongs to the quinolinate synthase family. Type 2 subfamily.</text>
</comment>
<feature type="binding site" evidence="9">
    <location>
        <position position="169"/>
    </location>
    <ligand>
        <name>[4Fe-4S] cluster</name>
        <dbReference type="ChEBI" id="CHEBI:49883"/>
    </ligand>
</feature>
<dbReference type="InterPro" id="IPR003473">
    <property type="entry name" value="NadA"/>
</dbReference>
<feature type="binding site" evidence="9">
    <location>
        <position position="257"/>
    </location>
    <ligand>
        <name>[4Fe-4S] cluster</name>
        <dbReference type="ChEBI" id="CHEBI:49883"/>
    </ligand>
</feature>
<evidence type="ECO:0000256" key="8">
    <source>
        <dbReference type="ARBA" id="ARBA00023014"/>
    </source>
</evidence>
<name>A0A2T0BJ20_9CLOT</name>
<feature type="binding site" evidence="9">
    <location>
        <begin position="109"/>
        <end position="111"/>
    </location>
    <ligand>
        <name>iminosuccinate</name>
        <dbReference type="ChEBI" id="CHEBI:77875"/>
    </ligand>
</feature>
<comment type="cofactor">
    <cofactor evidence="9">
        <name>[4Fe-4S] cluster</name>
        <dbReference type="ChEBI" id="CHEBI:49883"/>
    </cofactor>
    <text evidence="9">Binds 1 [4Fe-4S] cluster per subunit.</text>
</comment>
<feature type="binding site" evidence="9">
    <location>
        <begin position="195"/>
        <end position="197"/>
    </location>
    <ligand>
        <name>iminosuccinate</name>
        <dbReference type="ChEBI" id="CHEBI:77875"/>
    </ligand>
</feature>
<proteinExistence type="inferred from homology"/>
<dbReference type="GO" id="GO:0008987">
    <property type="term" value="F:quinolinate synthetase A activity"/>
    <property type="evidence" value="ECO:0007669"/>
    <property type="project" value="UniProtKB-UniRule"/>
</dbReference>
<organism evidence="10 11">
    <name type="scientific">Clostridium vincentii</name>
    <dbReference type="NCBI Taxonomy" id="52704"/>
    <lineage>
        <taxon>Bacteria</taxon>
        <taxon>Bacillati</taxon>
        <taxon>Bacillota</taxon>
        <taxon>Clostridia</taxon>
        <taxon>Eubacteriales</taxon>
        <taxon>Clostridiaceae</taxon>
        <taxon>Clostridium</taxon>
    </lineage>
</organism>